<dbReference type="Pfam" id="PF18962">
    <property type="entry name" value="Por_Secre_tail"/>
    <property type="match status" value="1"/>
</dbReference>
<sequence length="287" mass="31417">MKKTTQLFLLLTSLIGFGQNCTTALTIPFSENFQAQTTFPACWATENTDNTNPVWAINSAIDTNQDGTDDHVAMISPNSVGVTSKNDWLFTPKLSFTAGTAYTIDITYNTVGLGGVVSNQRFDLYLIDTQNSTANKTLIASYDNITMNGTLYSNTGNDLLSQAYHSNTPFTPTTSGDYHLALHANQTNNAGHLMVFEIDVTSTLSANSFNNDISVIKYNNKDKNLEVSNSNNNIDTIEVYNLLGQSVKKNNFNTKNVSLSLAELPNGVYIAQITAGNKTTTRKFIKQ</sequence>
<dbReference type="RefSeq" id="WP_379812367.1">
    <property type="nucleotide sequence ID" value="NZ_JBHUPC010000017.1"/>
</dbReference>
<evidence type="ECO:0000256" key="1">
    <source>
        <dbReference type="ARBA" id="ARBA00022729"/>
    </source>
</evidence>
<evidence type="ECO:0000313" key="4">
    <source>
        <dbReference type="EMBL" id="MFD2892662.1"/>
    </source>
</evidence>
<feature type="signal peptide" evidence="2">
    <location>
        <begin position="1"/>
        <end position="18"/>
    </location>
</feature>
<dbReference type="Gene3D" id="2.60.120.200">
    <property type="match status" value="1"/>
</dbReference>
<organism evidence="4 5">
    <name type="scientific">Flavobacterium chuncheonense</name>
    <dbReference type="NCBI Taxonomy" id="2026653"/>
    <lineage>
        <taxon>Bacteria</taxon>
        <taxon>Pseudomonadati</taxon>
        <taxon>Bacteroidota</taxon>
        <taxon>Flavobacteriia</taxon>
        <taxon>Flavobacteriales</taxon>
        <taxon>Flavobacteriaceae</taxon>
        <taxon>Flavobacterium</taxon>
    </lineage>
</organism>
<keyword evidence="5" id="KW-1185">Reference proteome</keyword>
<dbReference type="NCBIfam" id="TIGR04183">
    <property type="entry name" value="Por_Secre_tail"/>
    <property type="match status" value="1"/>
</dbReference>
<feature type="chain" id="PRO_5046952352" evidence="2">
    <location>
        <begin position="19"/>
        <end position="287"/>
    </location>
</feature>
<name>A0ABW5YPF1_9FLAO</name>
<reference evidence="5" key="1">
    <citation type="journal article" date="2019" name="Int. J. Syst. Evol. Microbiol.">
        <title>The Global Catalogue of Microorganisms (GCM) 10K type strain sequencing project: providing services to taxonomists for standard genome sequencing and annotation.</title>
        <authorList>
            <consortium name="The Broad Institute Genomics Platform"/>
            <consortium name="The Broad Institute Genome Sequencing Center for Infectious Disease"/>
            <person name="Wu L."/>
            <person name="Ma J."/>
        </authorList>
    </citation>
    <scope>NUCLEOTIDE SEQUENCE [LARGE SCALE GENOMIC DNA]</scope>
    <source>
        <strain evidence="5">KCTC 22671</strain>
    </source>
</reference>
<evidence type="ECO:0000256" key="2">
    <source>
        <dbReference type="SAM" id="SignalP"/>
    </source>
</evidence>
<proteinExistence type="predicted"/>
<evidence type="ECO:0000259" key="3">
    <source>
        <dbReference type="Pfam" id="PF18962"/>
    </source>
</evidence>
<keyword evidence="1 2" id="KW-0732">Signal</keyword>
<gene>
    <name evidence="4" type="ORF">ACFS5J_11640</name>
</gene>
<dbReference type="InterPro" id="IPR026444">
    <property type="entry name" value="Secre_tail"/>
</dbReference>
<accession>A0ABW5YPF1</accession>
<protein>
    <submittedName>
        <fullName evidence="4">T9SS type A sorting domain-containing protein</fullName>
    </submittedName>
</protein>
<dbReference type="EMBL" id="JBHUPC010000017">
    <property type="protein sequence ID" value="MFD2892662.1"/>
    <property type="molecule type" value="Genomic_DNA"/>
</dbReference>
<evidence type="ECO:0000313" key="5">
    <source>
        <dbReference type="Proteomes" id="UP001597534"/>
    </source>
</evidence>
<comment type="caution">
    <text evidence="4">The sequence shown here is derived from an EMBL/GenBank/DDBJ whole genome shotgun (WGS) entry which is preliminary data.</text>
</comment>
<dbReference type="Proteomes" id="UP001597534">
    <property type="component" value="Unassembled WGS sequence"/>
</dbReference>
<feature type="domain" description="Secretion system C-terminal sorting" evidence="3">
    <location>
        <begin position="224"/>
        <end position="285"/>
    </location>
</feature>